<evidence type="ECO:0000256" key="6">
    <source>
        <dbReference type="ARBA" id="ARBA00022989"/>
    </source>
</evidence>
<evidence type="ECO:0000256" key="4">
    <source>
        <dbReference type="ARBA" id="ARBA00022821"/>
    </source>
</evidence>
<evidence type="ECO:0000256" key="9">
    <source>
        <dbReference type="SAM" id="Phobius"/>
    </source>
</evidence>
<keyword evidence="11" id="KW-1185">Reference proteome</keyword>
<dbReference type="GO" id="GO:0006952">
    <property type="term" value="P:defense response"/>
    <property type="evidence" value="ECO:0007669"/>
    <property type="project" value="UniProtKB-KW"/>
</dbReference>
<comment type="similarity">
    <text evidence="2">Belongs to the MLO family.</text>
</comment>
<sequence length="117" mass="13417">MEPSNGDTVFPDQNKPIWMIGYVMFSLGSGIGLRALIWWKLHSMSGRSYCPSPPRGYGWRGLCHDFSKEDDGDDAAVYICLPSCFSSLEQQSFLIWMLCFLRQFRGSIRKSDYFALQ</sequence>
<comment type="caution">
    <text evidence="10">The sequence shown here is derived from an EMBL/GenBank/DDBJ whole genome shotgun (WGS) entry which is preliminary data.</text>
</comment>
<keyword evidence="8" id="KW-0568">Pathogenesis-related protein</keyword>
<name>A0A6D2KHS9_9BRAS</name>
<evidence type="ECO:0000256" key="8">
    <source>
        <dbReference type="ARBA" id="ARBA00023265"/>
    </source>
</evidence>
<evidence type="ECO:0000313" key="11">
    <source>
        <dbReference type="Proteomes" id="UP000467841"/>
    </source>
</evidence>
<dbReference type="GO" id="GO:0016020">
    <property type="term" value="C:membrane"/>
    <property type="evidence" value="ECO:0007669"/>
    <property type="project" value="UniProtKB-SubCell"/>
</dbReference>
<feature type="transmembrane region" description="Helical" evidence="9">
    <location>
        <begin position="20"/>
        <end position="39"/>
    </location>
</feature>
<keyword evidence="6 9" id="KW-1133">Transmembrane helix</keyword>
<evidence type="ECO:0000256" key="1">
    <source>
        <dbReference type="ARBA" id="ARBA00004141"/>
    </source>
</evidence>
<keyword evidence="7 9" id="KW-0472">Membrane</keyword>
<proteinExistence type="inferred from homology"/>
<comment type="subcellular location">
    <subcellularLocation>
        <location evidence="1">Membrane</location>
        <topology evidence="1">Multi-pass membrane protein</topology>
    </subcellularLocation>
</comment>
<dbReference type="Proteomes" id="UP000467841">
    <property type="component" value="Unassembled WGS sequence"/>
</dbReference>
<dbReference type="AlphaFoldDB" id="A0A6D2KHS9"/>
<protein>
    <submittedName>
        <fullName evidence="10">Uncharacterized protein</fullName>
    </submittedName>
</protein>
<keyword evidence="3 9" id="KW-0812">Transmembrane</keyword>
<evidence type="ECO:0000256" key="7">
    <source>
        <dbReference type="ARBA" id="ARBA00023136"/>
    </source>
</evidence>
<keyword evidence="4" id="KW-0611">Plant defense</keyword>
<evidence type="ECO:0000256" key="2">
    <source>
        <dbReference type="ARBA" id="ARBA00006574"/>
    </source>
</evidence>
<gene>
    <name evidence="10" type="ORF">MERR_LOCUS39977</name>
</gene>
<keyword evidence="5" id="KW-0112">Calmodulin-binding</keyword>
<evidence type="ECO:0000313" key="10">
    <source>
        <dbReference type="EMBL" id="CAA7052742.1"/>
    </source>
</evidence>
<dbReference type="EMBL" id="CACVBM020001507">
    <property type="protein sequence ID" value="CAA7052742.1"/>
    <property type="molecule type" value="Genomic_DNA"/>
</dbReference>
<evidence type="ECO:0000256" key="3">
    <source>
        <dbReference type="ARBA" id="ARBA00022692"/>
    </source>
</evidence>
<dbReference type="InterPro" id="IPR004326">
    <property type="entry name" value="Mlo"/>
</dbReference>
<dbReference type="GO" id="GO:0005516">
    <property type="term" value="F:calmodulin binding"/>
    <property type="evidence" value="ECO:0007669"/>
    <property type="project" value="UniProtKB-KW"/>
</dbReference>
<evidence type="ECO:0000256" key="5">
    <source>
        <dbReference type="ARBA" id="ARBA00022860"/>
    </source>
</evidence>
<reference evidence="10" key="1">
    <citation type="submission" date="2020-01" db="EMBL/GenBank/DDBJ databases">
        <authorList>
            <person name="Mishra B."/>
        </authorList>
    </citation>
    <scope>NUCLEOTIDE SEQUENCE [LARGE SCALE GENOMIC DNA]</scope>
</reference>
<accession>A0A6D2KHS9</accession>
<organism evidence="10 11">
    <name type="scientific">Microthlaspi erraticum</name>
    <dbReference type="NCBI Taxonomy" id="1685480"/>
    <lineage>
        <taxon>Eukaryota</taxon>
        <taxon>Viridiplantae</taxon>
        <taxon>Streptophyta</taxon>
        <taxon>Embryophyta</taxon>
        <taxon>Tracheophyta</taxon>
        <taxon>Spermatophyta</taxon>
        <taxon>Magnoliopsida</taxon>
        <taxon>eudicotyledons</taxon>
        <taxon>Gunneridae</taxon>
        <taxon>Pentapetalae</taxon>
        <taxon>rosids</taxon>
        <taxon>malvids</taxon>
        <taxon>Brassicales</taxon>
        <taxon>Brassicaceae</taxon>
        <taxon>Coluteocarpeae</taxon>
        <taxon>Microthlaspi</taxon>
    </lineage>
</organism>
<dbReference type="Pfam" id="PF03094">
    <property type="entry name" value="Mlo"/>
    <property type="match status" value="1"/>
</dbReference>